<proteinExistence type="predicted"/>
<evidence type="ECO:0000313" key="1">
    <source>
        <dbReference type="EMBL" id="ABB15207.1"/>
    </source>
</evidence>
<sequence>MASKIKGMGKTKSKLIEEVLGVVHLIGILL</sequence>
<name>Q3AF94_CARHZ</name>
<dbReference type="HOGENOM" id="CLU_3402731_0_0_9"/>
<reference evidence="1 2" key="1">
    <citation type="journal article" date="2005" name="PLoS Genet.">
        <title>Life in hot carbon monoxide: the complete genome sequence of Carboxydothermus hydrogenoformans Z-2901.</title>
        <authorList>
            <person name="Wu M."/>
            <person name="Ren Q."/>
            <person name="Durkin A.S."/>
            <person name="Daugherty S.C."/>
            <person name="Brinkac L.M."/>
            <person name="Dodson R.J."/>
            <person name="Madupu R."/>
            <person name="Sullivan S.A."/>
            <person name="Kolonay J.F."/>
            <person name="Haft D.H."/>
            <person name="Nelson W.C."/>
            <person name="Tallon L.J."/>
            <person name="Jones K.M."/>
            <person name="Ulrich L.E."/>
            <person name="Gonzalez J.M."/>
            <person name="Zhulin I.B."/>
            <person name="Robb F.T."/>
            <person name="Eisen J.A."/>
        </authorList>
    </citation>
    <scope>NUCLEOTIDE SEQUENCE [LARGE SCALE GENOMIC DNA]</scope>
    <source>
        <strain evidence="2">ATCC BAA-161 / DSM 6008 / Z-2901</strain>
    </source>
</reference>
<dbReference type="EMBL" id="CP000141">
    <property type="protein sequence ID" value="ABB15207.1"/>
    <property type="molecule type" value="Genomic_DNA"/>
</dbReference>
<dbReference type="AlphaFoldDB" id="Q3AF94"/>
<evidence type="ECO:0000313" key="2">
    <source>
        <dbReference type="Proteomes" id="UP000002706"/>
    </source>
</evidence>
<dbReference type="KEGG" id="chy:CHY_0327"/>
<dbReference type="Proteomes" id="UP000002706">
    <property type="component" value="Chromosome"/>
</dbReference>
<keyword evidence="2" id="KW-1185">Reference proteome</keyword>
<gene>
    <name evidence="1" type="ordered locus">CHY_0327</name>
</gene>
<dbReference type="InParanoid" id="Q3AF94"/>
<accession>Q3AF94</accession>
<protein>
    <submittedName>
        <fullName evidence="1">Uncharacterized protein</fullName>
    </submittedName>
</protein>
<dbReference type="STRING" id="246194.CHY_0327"/>
<organism evidence="1 2">
    <name type="scientific">Carboxydothermus hydrogenoformans (strain ATCC BAA-161 / DSM 6008 / Z-2901)</name>
    <dbReference type="NCBI Taxonomy" id="246194"/>
    <lineage>
        <taxon>Bacteria</taxon>
        <taxon>Bacillati</taxon>
        <taxon>Bacillota</taxon>
        <taxon>Clostridia</taxon>
        <taxon>Thermoanaerobacterales</taxon>
        <taxon>Thermoanaerobacteraceae</taxon>
        <taxon>Carboxydothermus</taxon>
    </lineage>
</organism>